<dbReference type="PANTHER" id="PTHR43133:SF50">
    <property type="entry name" value="ECF RNA POLYMERASE SIGMA FACTOR SIGM"/>
    <property type="match status" value="1"/>
</dbReference>
<comment type="similarity">
    <text evidence="1">Belongs to the sigma-70 factor family. ECF subfamily.</text>
</comment>
<keyword evidence="3" id="KW-0731">Sigma factor</keyword>
<dbReference type="NCBIfam" id="TIGR02937">
    <property type="entry name" value="sigma70-ECF"/>
    <property type="match status" value="1"/>
</dbReference>
<keyword evidence="9" id="KW-1185">Reference proteome</keyword>
<evidence type="ECO:0000256" key="2">
    <source>
        <dbReference type="ARBA" id="ARBA00023015"/>
    </source>
</evidence>
<dbReference type="CDD" id="cd06171">
    <property type="entry name" value="Sigma70_r4"/>
    <property type="match status" value="1"/>
</dbReference>
<dbReference type="SUPFAM" id="SSF88946">
    <property type="entry name" value="Sigma2 domain of RNA polymerase sigma factors"/>
    <property type="match status" value="1"/>
</dbReference>
<dbReference type="PANTHER" id="PTHR43133">
    <property type="entry name" value="RNA POLYMERASE ECF-TYPE SIGMA FACTO"/>
    <property type="match status" value="1"/>
</dbReference>
<dbReference type="SUPFAM" id="SSF88659">
    <property type="entry name" value="Sigma3 and sigma4 domains of RNA polymerase sigma factors"/>
    <property type="match status" value="1"/>
</dbReference>
<accession>A0ABW2XQ78</accession>
<comment type="caution">
    <text evidence="8">The sequence shown here is derived from an EMBL/GenBank/DDBJ whole genome shotgun (WGS) entry which is preliminary data.</text>
</comment>
<dbReference type="EMBL" id="JBHTGP010000015">
    <property type="protein sequence ID" value="MFD0688683.1"/>
    <property type="molecule type" value="Genomic_DNA"/>
</dbReference>
<evidence type="ECO:0000256" key="3">
    <source>
        <dbReference type="ARBA" id="ARBA00023082"/>
    </source>
</evidence>
<dbReference type="InterPro" id="IPR013249">
    <property type="entry name" value="RNA_pol_sigma70_r4_t2"/>
</dbReference>
<sequence>MLTISQTVGDDDDLVGVNDKELLAKHARGHPDAFAELVKRHRSRMWAVANRTMGDPEEAAEALQEALLQVFRAAPRFRGDGAVTTWLHRIVVNACMDRLRRQSVRPAVPVGDDILEAIAAPDVADAHDVSLDITEVLEVLPFGQRAALVLVDMMGYTVHEAAQVLDVPPGTIKSRCQRGRSRLAILLKHYTPRQQSATSA</sequence>
<evidence type="ECO:0000256" key="4">
    <source>
        <dbReference type="ARBA" id="ARBA00023125"/>
    </source>
</evidence>
<dbReference type="NCBIfam" id="NF007225">
    <property type="entry name" value="PRK09643.1"/>
    <property type="match status" value="1"/>
</dbReference>
<dbReference type="InterPro" id="IPR013324">
    <property type="entry name" value="RNA_pol_sigma_r3/r4-like"/>
</dbReference>
<dbReference type="InterPro" id="IPR014284">
    <property type="entry name" value="RNA_pol_sigma-70_dom"/>
</dbReference>
<feature type="domain" description="RNA polymerase sigma factor 70 region 4 type 2" evidence="7">
    <location>
        <begin position="132"/>
        <end position="183"/>
    </location>
</feature>
<dbReference type="InterPro" id="IPR013325">
    <property type="entry name" value="RNA_pol_sigma_r2"/>
</dbReference>
<evidence type="ECO:0000256" key="1">
    <source>
        <dbReference type="ARBA" id="ARBA00010641"/>
    </source>
</evidence>
<evidence type="ECO:0000259" key="6">
    <source>
        <dbReference type="Pfam" id="PF04542"/>
    </source>
</evidence>
<gene>
    <name evidence="8" type="primary">sigM</name>
    <name evidence="8" type="ORF">ACFQZM_29610</name>
</gene>
<dbReference type="InterPro" id="IPR007627">
    <property type="entry name" value="RNA_pol_sigma70_r2"/>
</dbReference>
<reference evidence="9" key="1">
    <citation type="journal article" date="2019" name="Int. J. Syst. Evol. Microbiol.">
        <title>The Global Catalogue of Microorganisms (GCM) 10K type strain sequencing project: providing services to taxonomists for standard genome sequencing and annotation.</title>
        <authorList>
            <consortium name="The Broad Institute Genomics Platform"/>
            <consortium name="The Broad Institute Genome Sequencing Center for Infectious Disease"/>
            <person name="Wu L."/>
            <person name="Ma J."/>
        </authorList>
    </citation>
    <scope>NUCLEOTIDE SEQUENCE [LARGE SCALE GENOMIC DNA]</scope>
    <source>
        <strain evidence="9">JCM 9371</strain>
    </source>
</reference>
<dbReference type="RefSeq" id="WP_242618891.1">
    <property type="nucleotide sequence ID" value="NZ_CAACUY010000003.1"/>
</dbReference>
<dbReference type="Proteomes" id="UP001597063">
    <property type="component" value="Unassembled WGS sequence"/>
</dbReference>
<feature type="domain" description="RNA polymerase sigma-70 region 2" evidence="6">
    <location>
        <begin position="37"/>
        <end position="103"/>
    </location>
</feature>
<keyword evidence="2" id="KW-0805">Transcription regulation</keyword>
<dbReference type="Gene3D" id="1.10.10.10">
    <property type="entry name" value="Winged helix-like DNA-binding domain superfamily/Winged helix DNA-binding domain"/>
    <property type="match status" value="1"/>
</dbReference>
<evidence type="ECO:0000256" key="5">
    <source>
        <dbReference type="ARBA" id="ARBA00023163"/>
    </source>
</evidence>
<evidence type="ECO:0000259" key="7">
    <source>
        <dbReference type="Pfam" id="PF08281"/>
    </source>
</evidence>
<evidence type="ECO:0000313" key="9">
    <source>
        <dbReference type="Proteomes" id="UP001597063"/>
    </source>
</evidence>
<dbReference type="InterPro" id="IPR039425">
    <property type="entry name" value="RNA_pol_sigma-70-like"/>
</dbReference>
<evidence type="ECO:0000313" key="8">
    <source>
        <dbReference type="EMBL" id="MFD0688683.1"/>
    </source>
</evidence>
<dbReference type="Pfam" id="PF04542">
    <property type="entry name" value="Sigma70_r2"/>
    <property type="match status" value="1"/>
</dbReference>
<dbReference type="Gene3D" id="1.10.1740.10">
    <property type="match status" value="1"/>
</dbReference>
<proteinExistence type="inferred from homology"/>
<name>A0ABW2XQ78_9ACTN</name>
<keyword evidence="4" id="KW-0238">DNA-binding</keyword>
<organism evidence="8 9">
    <name type="scientific">Actinomadura fibrosa</name>
    <dbReference type="NCBI Taxonomy" id="111802"/>
    <lineage>
        <taxon>Bacteria</taxon>
        <taxon>Bacillati</taxon>
        <taxon>Actinomycetota</taxon>
        <taxon>Actinomycetes</taxon>
        <taxon>Streptosporangiales</taxon>
        <taxon>Thermomonosporaceae</taxon>
        <taxon>Actinomadura</taxon>
    </lineage>
</organism>
<dbReference type="InterPro" id="IPR036388">
    <property type="entry name" value="WH-like_DNA-bd_sf"/>
</dbReference>
<keyword evidence="5" id="KW-0804">Transcription</keyword>
<dbReference type="Pfam" id="PF08281">
    <property type="entry name" value="Sigma70_r4_2"/>
    <property type="match status" value="1"/>
</dbReference>
<protein>
    <submittedName>
        <fullName evidence="8">RNA polymerase sigma factor SigM</fullName>
    </submittedName>
</protein>